<sequence length="353" mass="41987">MIKEISKEKEAIKFGTRLSVLYIILGVIGFVLIMLPMIFYSSDKLDNIGIVGDTVGGILNPIFAVPATILTFLAFWVQFKANQEVQNQFKIQQFESQFYEMIRLHRANIDEMDIASKIHGRKCFVRMFQEFKFIYLKLFEIYNSNDVYKNNLEKKDLCEITYFVFFFGVGLNSDDVVIKLIKPSQERITKDLIDNLILIKQEWKESLYKTKYFEKYKREYNNLIFIRNENGVNYEFKITYTPFDGHNTRLGHYYRNLYQTVSFVVNSTIMKDSNEQKKYLKLLRAQLSNHEQLLLYYNSLTNFGKGWIDNEYFTTYEMIKNIPLKLADFGLKPKEYLKDKKGFNDTIFEWDEL</sequence>
<organism evidence="2 3">
    <name type="scientific">Flavobacterium luminosum</name>
    <dbReference type="NCBI Taxonomy" id="2949086"/>
    <lineage>
        <taxon>Bacteria</taxon>
        <taxon>Pseudomonadati</taxon>
        <taxon>Bacteroidota</taxon>
        <taxon>Flavobacteriia</taxon>
        <taxon>Flavobacteriales</taxon>
        <taxon>Flavobacteriaceae</taxon>
        <taxon>Flavobacterium</taxon>
    </lineage>
</organism>
<dbReference type="InterPro" id="IPR031709">
    <property type="entry name" value="PutAbiC"/>
</dbReference>
<dbReference type="EMBL" id="JAMLJM010000011">
    <property type="protein sequence ID" value="MCL9810038.1"/>
    <property type="molecule type" value="Genomic_DNA"/>
</dbReference>
<evidence type="ECO:0000313" key="3">
    <source>
        <dbReference type="Proteomes" id="UP001317191"/>
    </source>
</evidence>
<dbReference type="Pfam" id="PF16872">
    <property type="entry name" value="putAbiC"/>
    <property type="match status" value="1"/>
</dbReference>
<keyword evidence="1" id="KW-1133">Transmembrane helix</keyword>
<keyword evidence="1" id="KW-0472">Membrane</keyword>
<gene>
    <name evidence="2" type="ORF">NAT50_11785</name>
</gene>
<accession>A0ABT0TRB3</accession>
<evidence type="ECO:0000313" key="2">
    <source>
        <dbReference type="EMBL" id="MCL9810038.1"/>
    </source>
</evidence>
<name>A0ABT0TRB3_9FLAO</name>
<dbReference type="RefSeq" id="WP_250593427.1">
    <property type="nucleotide sequence ID" value="NZ_JAMLJM010000011.1"/>
</dbReference>
<feature type="transmembrane region" description="Helical" evidence="1">
    <location>
        <begin position="20"/>
        <end position="38"/>
    </location>
</feature>
<proteinExistence type="predicted"/>
<comment type="caution">
    <text evidence="2">The sequence shown here is derived from an EMBL/GenBank/DDBJ whole genome shotgun (WGS) entry which is preliminary data.</text>
</comment>
<protein>
    <submittedName>
        <fullName evidence="2">Phage abortive infection protein</fullName>
    </submittedName>
</protein>
<feature type="transmembrane region" description="Helical" evidence="1">
    <location>
        <begin position="58"/>
        <end position="77"/>
    </location>
</feature>
<reference evidence="2 3" key="1">
    <citation type="submission" date="2022-05" db="EMBL/GenBank/DDBJ databases">
        <title>Flavobacterium sp., isolated from activated sludge.</title>
        <authorList>
            <person name="Ran Q."/>
        </authorList>
    </citation>
    <scope>NUCLEOTIDE SEQUENCE [LARGE SCALE GENOMIC DNA]</scope>
    <source>
        <strain evidence="2 3">HXWNR70</strain>
    </source>
</reference>
<dbReference type="Proteomes" id="UP001317191">
    <property type="component" value="Unassembled WGS sequence"/>
</dbReference>
<keyword evidence="3" id="KW-1185">Reference proteome</keyword>
<evidence type="ECO:0000256" key="1">
    <source>
        <dbReference type="SAM" id="Phobius"/>
    </source>
</evidence>
<keyword evidence="1" id="KW-0812">Transmembrane</keyword>